<keyword evidence="3" id="KW-1185">Reference proteome</keyword>
<feature type="compositionally biased region" description="Pro residues" evidence="1">
    <location>
        <begin position="310"/>
        <end position="322"/>
    </location>
</feature>
<gene>
    <name evidence="2" type="ORF">K435DRAFT_876939</name>
</gene>
<name>A0A4S8KRC7_DENBC</name>
<evidence type="ECO:0000313" key="3">
    <source>
        <dbReference type="Proteomes" id="UP000297245"/>
    </source>
</evidence>
<protein>
    <submittedName>
        <fullName evidence="2">Uncharacterized protein</fullName>
    </submittedName>
</protein>
<dbReference type="EMBL" id="ML180249">
    <property type="protein sequence ID" value="THU78171.1"/>
    <property type="molecule type" value="Genomic_DNA"/>
</dbReference>
<evidence type="ECO:0000313" key="2">
    <source>
        <dbReference type="EMBL" id="THU78171.1"/>
    </source>
</evidence>
<organism evidence="2 3">
    <name type="scientific">Dendrothele bispora (strain CBS 962.96)</name>
    <dbReference type="NCBI Taxonomy" id="1314807"/>
    <lineage>
        <taxon>Eukaryota</taxon>
        <taxon>Fungi</taxon>
        <taxon>Dikarya</taxon>
        <taxon>Basidiomycota</taxon>
        <taxon>Agaricomycotina</taxon>
        <taxon>Agaricomycetes</taxon>
        <taxon>Agaricomycetidae</taxon>
        <taxon>Agaricales</taxon>
        <taxon>Agaricales incertae sedis</taxon>
        <taxon>Dendrothele</taxon>
    </lineage>
</organism>
<accession>A0A4S8KRC7</accession>
<dbReference type="Proteomes" id="UP000297245">
    <property type="component" value="Unassembled WGS sequence"/>
</dbReference>
<feature type="region of interest" description="Disordered" evidence="1">
    <location>
        <begin position="294"/>
        <end position="351"/>
    </location>
</feature>
<dbReference type="AlphaFoldDB" id="A0A4S8KRC7"/>
<feature type="compositionally biased region" description="Low complexity" evidence="1">
    <location>
        <begin position="323"/>
        <end position="342"/>
    </location>
</feature>
<sequence length="351" mass="38588">MPTTKTSTVPQPPKEDLSVKRDQLLDADWVSYLASMEAESVEWLDQSANSVLVPVCDGDDDDSWRDPATFCIVGECTVKDSFLSPNANYRCPTKVVSQLAAAKLTMALGKPKQEEFAKDWNDALATINTLRQRRCDDPKASMEGVLFGVNRAQPDKFRARHALFGKIEHPVTDADELEVLEKDKDPSDEFTTAGWPILPDAKAERDYMVKNETYRVEPLPAVGMDGQRIRPSQYMKDLHGALVAVCFTMSHTVIRSSSTNRFMADIMNVRVLAPPVNNDINSPQKITALKRKLMHADPFSSKKKARMDPPRPFTPSPSPPKPTGVAGPSAASSSSGAQTGRGPNTRASRAT</sequence>
<reference evidence="2 3" key="1">
    <citation type="journal article" date="2019" name="Nat. Ecol. Evol.">
        <title>Megaphylogeny resolves global patterns of mushroom evolution.</title>
        <authorList>
            <person name="Varga T."/>
            <person name="Krizsan K."/>
            <person name="Foldi C."/>
            <person name="Dima B."/>
            <person name="Sanchez-Garcia M."/>
            <person name="Sanchez-Ramirez S."/>
            <person name="Szollosi G.J."/>
            <person name="Szarkandi J.G."/>
            <person name="Papp V."/>
            <person name="Albert L."/>
            <person name="Andreopoulos W."/>
            <person name="Angelini C."/>
            <person name="Antonin V."/>
            <person name="Barry K.W."/>
            <person name="Bougher N.L."/>
            <person name="Buchanan P."/>
            <person name="Buyck B."/>
            <person name="Bense V."/>
            <person name="Catcheside P."/>
            <person name="Chovatia M."/>
            <person name="Cooper J."/>
            <person name="Damon W."/>
            <person name="Desjardin D."/>
            <person name="Finy P."/>
            <person name="Geml J."/>
            <person name="Haridas S."/>
            <person name="Hughes K."/>
            <person name="Justo A."/>
            <person name="Karasinski D."/>
            <person name="Kautmanova I."/>
            <person name="Kiss B."/>
            <person name="Kocsube S."/>
            <person name="Kotiranta H."/>
            <person name="LaButti K.M."/>
            <person name="Lechner B.E."/>
            <person name="Liimatainen K."/>
            <person name="Lipzen A."/>
            <person name="Lukacs Z."/>
            <person name="Mihaltcheva S."/>
            <person name="Morgado L.N."/>
            <person name="Niskanen T."/>
            <person name="Noordeloos M.E."/>
            <person name="Ohm R.A."/>
            <person name="Ortiz-Santana B."/>
            <person name="Ovrebo C."/>
            <person name="Racz N."/>
            <person name="Riley R."/>
            <person name="Savchenko A."/>
            <person name="Shiryaev A."/>
            <person name="Soop K."/>
            <person name="Spirin V."/>
            <person name="Szebenyi C."/>
            <person name="Tomsovsky M."/>
            <person name="Tulloss R.E."/>
            <person name="Uehling J."/>
            <person name="Grigoriev I.V."/>
            <person name="Vagvolgyi C."/>
            <person name="Papp T."/>
            <person name="Martin F.M."/>
            <person name="Miettinen O."/>
            <person name="Hibbett D.S."/>
            <person name="Nagy L.G."/>
        </authorList>
    </citation>
    <scope>NUCLEOTIDE SEQUENCE [LARGE SCALE GENOMIC DNA]</scope>
    <source>
        <strain evidence="2 3">CBS 962.96</strain>
    </source>
</reference>
<dbReference type="OrthoDB" id="3064537at2759"/>
<proteinExistence type="predicted"/>
<evidence type="ECO:0000256" key="1">
    <source>
        <dbReference type="SAM" id="MobiDB-lite"/>
    </source>
</evidence>